<sequence length="398" mass="44428">DRAAKRIADLIEKHEVPPAFSVAWDDHLHDLDAILRLYDFFLASHPLMPLYFSAAWFCNKQDRLLSLPPEDIDFAVLHSLPGSTIPIARPIQLETVISEACRLFYPATRRTTCPVPVAGLTKLKLRPSQQLEAVVPLSLLISLSDGTVSVHNLDTLKALSVLDNPRRFPTPADPGQAEGGRQANLRLCVHVKQRPAAVPLGLLAPSQFAELRAGNSPCRRGQSRQLDWPQQRSASHLKTDYFRIRRLQTMFVNEKGRWRRRVRKSNDGPLMRQVVQGASAAAIFGPVSDWHLLPILLKFELLISGTSLIQNWTFRDMPAPLSHTPVQSAAQRQSAPRPGVFGSFCNRLFAGLCPSQSNCLLHRGGRPWRRRDFVSCAALRLHEIGQSDPDRAGRVLGT</sequence>
<keyword evidence="1" id="KW-0343">GTPase activation</keyword>
<dbReference type="Proteomes" id="UP000095280">
    <property type="component" value="Unplaced"/>
</dbReference>
<protein>
    <submittedName>
        <fullName evidence="3">Nucleotidyltransferase family protein</fullName>
    </submittedName>
</protein>
<proteinExistence type="predicted"/>
<keyword evidence="2" id="KW-1185">Reference proteome</keyword>
<name>A0A1I8F9V8_9PLAT</name>
<dbReference type="InterPro" id="IPR045913">
    <property type="entry name" value="TBC20/Gyp8-like"/>
</dbReference>
<dbReference type="GO" id="GO:0006888">
    <property type="term" value="P:endoplasmic reticulum to Golgi vesicle-mediated transport"/>
    <property type="evidence" value="ECO:0007669"/>
    <property type="project" value="TreeGrafter"/>
</dbReference>
<evidence type="ECO:0000313" key="2">
    <source>
        <dbReference type="Proteomes" id="UP000095280"/>
    </source>
</evidence>
<dbReference type="PANTHER" id="PTHR20913">
    <property type="entry name" value="TBC1 DOMAIN FAMILY MEMBER 20/GTPASE"/>
    <property type="match status" value="1"/>
</dbReference>
<dbReference type="WBParaSite" id="maker-unitig_25487-snap-gene-0.1-mRNA-1">
    <property type="protein sequence ID" value="maker-unitig_25487-snap-gene-0.1-mRNA-1"/>
    <property type="gene ID" value="maker-unitig_25487-snap-gene-0.1"/>
</dbReference>
<dbReference type="GO" id="GO:0005789">
    <property type="term" value="C:endoplasmic reticulum membrane"/>
    <property type="evidence" value="ECO:0007669"/>
    <property type="project" value="TreeGrafter"/>
</dbReference>
<dbReference type="GO" id="GO:0005096">
    <property type="term" value="F:GTPase activator activity"/>
    <property type="evidence" value="ECO:0007669"/>
    <property type="project" value="UniProtKB-KW"/>
</dbReference>
<evidence type="ECO:0000313" key="3">
    <source>
        <dbReference type="WBParaSite" id="maker-unitig_25487-snap-gene-0.1-mRNA-1"/>
    </source>
</evidence>
<dbReference type="PANTHER" id="PTHR20913:SF7">
    <property type="entry name" value="RE60063P"/>
    <property type="match status" value="1"/>
</dbReference>
<reference evidence="3" key="1">
    <citation type="submission" date="2016-11" db="UniProtKB">
        <authorList>
            <consortium name="WormBaseParasite"/>
        </authorList>
    </citation>
    <scope>IDENTIFICATION</scope>
</reference>
<dbReference type="Gene3D" id="1.10.472.80">
    <property type="entry name" value="Ypt/Rab-GAP domain of gyp1p, domain 3"/>
    <property type="match status" value="1"/>
</dbReference>
<organism evidence="2 3">
    <name type="scientific">Macrostomum lignano</name>
    <dbReference type="NCBI Taxonomy" id="282301"/>
    <lineage>
        <taxon>Eukaryota</taxon>
        <taxon>Metazoa</taxon>
        <taxon>Spiralia</taxon>
        <taxon>Lophotrochozoa</taxon>
        <taxon>Platyhelminthes</taxon>
        <taxon>Rhabditophora</taxon>
        <taxon>Macrostomorpha</taxon>
        <taxon>Macrostomida</taxon>
        <taxon>Macrostomidae</taxon>
        <taxon>Macrostomum</taxon>
    </lineage>
</organism>
<accession>A0A1I8F9V8</accession>
<dbReference type="AlphaFoldDB" id="A0A1I8F9V8"/>
<evidence type="ECO:0000256" key="1">
    <source>
        <dbReference type="ARBA" id="ARBA00022468"/>
    </source>
</evidence>